<organism evidence="15">
    <name type="scientific">Gongylonema pulchrum</name>
    <dbReference type="NCBI Taxonomy" id="637853"/>
    <lineage>
        <taxon>Eukaryota</taxon>
        <taxon>Metazoa</taxon>
        <taxon>Ecdysozoa</taxon>
        <taxon>Nematoda</taxon>
        <taxon>Chromadorea</taxon>
        <taxon>Rhabditida</taxon>
        <taxon>Spirurina</taxon>
        <taxon>Spiruromorpha</taxon>
        <taxon>Spiruroidea</taxon>
        <taxon>Gongylonematidae</taxon>
        <taxon>Gongylonema</taxon>
    </lineage>
</organism>
<sequence length="188" mass="21591">MAAAAAATAEPKNDGPALAPFATLSILQLIKDAQQKHGLRHGDYQRYRGYCARRIRRIRRSLGFTHLHKGVPKHSAKFFQRKLVTEVVTEQRYLQTALFDAERNWAFAMQLKQEMGEDLHSRKRFHMIAKIRRAAKHSSILESVVRSCDRVDAVTRLEAQAYNAWVNGSLRFEQKQWKGALDCLKTSK</sequence>
<dbReference type="Gene3D" id="1.10.3450.40">
    <property type="entry name" value="Signal recognition particle, SRP68 subunit, RNA-binding domain"/>
    <property type="match status" value="1"/>
</dbReference>
<evidence type="ECO:0000256" key="5">
    <source>
        <dbReference type="ARBA" id="ARBA00022490"/>
    </source>
</evidence>
<dbReference type="GO" id="GO:0005047">
    <property type="term" value="F:signal recognition particle binding"/>
    <property type="evidence" value="ECO:0007669"/>
    <property type="project" value="InterPro"/>
</dbReference>
<evidence type="ECO:0000313" key="15">
    <source>
        <dbReference type="WBParaSite" id="GPUH_0001449601-mRNA-1"/>
    </source>
</evidence>
<keyword evidence="5" id="KW-0963">Cytoplasm</keyword>
<keyword evidence="6" id="KW-0256">Endoplasmic reticulum</keyword>
<dbReference type="PANTHER" id="PTHR12860">
    <property type="entry name" value="SIGNAL RECOGNITION PARTICLE 68 KDA PROTEIN"/>
    <property type="match status" value="1"/>
</dbReference>
<evidence type="ECO:0000313" key="13">
    <source>
        <dbReference type="EMBL" id="VDN24228.1"/>
    </source>
</evidence>
<dbReference type="WBParaSite" id="GPUH_0001449601-mRNA-1">
    <property type="protein sequence ID" value="GPUH_0001449601-mRNA-1"/>
    <property type="gene ID" value="GPUH_0001449601"/>
</dbReference>
<evidence type="ECO:0000256" key="4">
    <source>
        <dbReference type="ARBA" id="ARBA00009352"/>
    </source>
</evidence>
<evidence type="ECO:0000256" key="9">
    <source>
        <dbReference type="ARBA" id="ARBA00023242"/>
    </source>
</evidence>
<dbReference type="AlphaFoldDB" id="A0A183E0I6"/>
<evidence type="ECO:0000313" key="14">
    <source>
        <dbReference type="Proteomes" id="UP000271098"/>
    </source>
</evidence>
<dbReference type="InterPro" id="IPR038253">
    <property type="entry name" value="SRP68_N_sf"/>
</dbReference>
<dbReference type="GO" id="GO:0005730">
    <property type="term" value="C:nucleolus"/>
    <property type="evidence" value="ECO:0007669"/>
    <property type="project" value="UniProtKB-SubCell"/>
</dbReference>
<comment type="subcellular location">
    <subcellularLocation>
        <location evidence="2">Cytoplasm</location>
    </subcellularLocation>
    <subcellularLocation>
        <location evidence="1">Endoplasmic reticulum</location>
    </subcellularLocation>
    <subcellularLocation>
        <location evidence="3">Nucleus</location>
        <location evidence="3">Nucleolus</location>
    </subcellularLocation>
</comment>
<dbReference type="GO" id="GO:0008312">
    <property type="term" value="F:7S RNA binding"/>
    <property type="evidence" value="ECO:0007669"/>
    <property type="project" value="InterPro"/>
</dbReference>
<dbReference type="CDD" id="cd15481">
    <property type="entry name" value="SRP68-RBD"/>
    <property type="match status" value="1"/>
</dbReference>
<comment type="similarity">
    <text evidence="4">Belongs to the SRP68 family.</text>
</comment>
<dbReference type="OrthoDB" id="10255118at2759"/>
<dbReference type="EMBL" id="UYRT01081308">
    <property type="protein sequence ID" value="VDN24228.1"/>
    <property type="molecule type" value="Genomic_DNA"/>
</dbReference>
<dbReference type="GO" id="GO:0006614">
    <property type="term" value="P:SRP-dependent cotranslational protein targeting to membrane"/>
    <property type="evidence" value="ECO:0007669"/>
    <property type="project" value="InterPro"/>
</dbReference>
<evidence type="ECO:0000256" key="3">
    <source>
        <dbReference type="ARBA" id="ARBA00004604"/>
    </source>
</evidence>
<name>A0A183E0I6_9BILA</name>
<evidence type="ECO:0000256" key="2">
    <source>
        <dbReference type="ARBA" id="ARBA00004496"/>
    </source>
</evidence>
<dbReference type="Pfam" id="PF16969">
    <property type="entry name" value="SRP68"/>
    <property type="match status" value="1"/>
</dbReference>
<dbReference type="GO" id="GO:0005829">
    <property type="term" value="C:cytosol"/>
    <property type="evidence" value="ECO:0007669"/>
    <property type="project" value="UniProtKB-ARBA"/>
</dbReference>
<evidence type="ECO:0000256" key="7">
    <source>
        <dbReference type="ARBA" id="ARBA00022884"/>
    </source>
</evidence>
<dbReference type="InterPro" id="IPR034652">
    <property type="entry name" value="SRP68-RBD"/>
</dbReference>
<evidence type="ECO:0000256" key="10">
    <source>
        <dbReference type="ARBA" id="ARBA00023274"/>
    </source>
</evidence>
<evidence type="ECO:0000256" key="11">
    <source>
        <dbReference type="ARBA" id="ARBA00029498"/>
    </source>
</evidence>
<dbReference type="FunFam" id="1.10.3450.40:FF:000001">
    <property type="entry name" value="Signal recognition particle subunit SRP68"/>
    <property type="match status" value="1"/>
</dbReference>
<keyword evidence="14" id="KW-1185">Reference proteome</keyword>
<reference evidence="13 14" key="2">
    <citation type="submission" date="2018-11" db="EMBL/GenBank/DDBJ databases">
        <authorList>
            <consortium name="Pathogen Informatics"/>
        </authorList>
    </citation>
    <scope>NUCLEOTIDE SEQUENCE [LARGE SCALE GENOMIC DNA]</scope>
</reference>
<dbReference type="GO" id="GO:0005783">
    <property type="term" value="C:endoplasmic reticulum"/>
    <property type="evidence" value="ECO:0007669"/>
    <property type="project" value="UniProtKB-SubCell"/>
</dbReference>
<keyword evidence="9" id="KW-0539">Nucleus</keyword>
<dbReference type="GO" id="GO:0030942">
    <property type="term" value="F:endoplasmic reticulum signal peptide binding"/>
    <property type="evidence" value="ECO:0007669"/>
    <property type="project" value="InterPro"/>
</dbReference>
<evidence type="ECO:0000256" key="12">
    <source>
        <dbReference type="ARBA" id="ARBA00083741"/>
    </source>
</evidence>
<accession>A0A183E0I6</accession>
<proteinExistence type="inferred from homology"/>
<evidence type="ECO:0000256" key="6">
    <source>
        <dbReference type="ARBA" id="ARBA00022824"/>
    </source>
</evidence>
<dbReference type="GO" id="GO:0005786">
    <property type="term" value="C:signal recognition particle, endoplasmic reticulum targeting"/>
    <property type="evidence" value="ECO:0007669"/>
    <property type="project" value="UniProtKB-KW"/>
</dbReference>
<reference evidence="15" key="1">
    <citation type="submission" date="2016-06" db="UniProtKB">
        <authorList>
            <consortium name="WormBaseParasite"/>
        </authorList>
    </citation>
    <scope>IDENTIFICATION</scope>
</reference>
<gene>
    <name evidence="13" type="ORF">GPUH_LOCUS14476</name>
</gene>
<keyword evidence="7" id="KW-0694">RNA-binding</keyword>
<keyword evidence="10" id="KW-0687">Ribonucleoprotein</keyword>
<dbReference type="PANTHER" id="PTHR12860:SF0">
    <property type="entry name" value="SIGNAL RECOGNITION PARTICLE SUBUNIT SRP68"/>
    <property type="match status" value="1"/>
</dbReference>
<dbReference type="InterPro" id="IPR026258">
    <property type="entry name" value="SRP68"/>
</dbReference>
<dbReference type="Proteomes" id="UP000271098">
    <property type="component" value="Unassembled WGS sequence"/>
</dbReference>
<evidence type="ECO:0000256" key="8">
    <source>
        <dbReference type="ARBA" id="ARBA00023135"/>
    </source>
</evidence>
<protein>
    <recommendedName>
        <fullName evidence="11">Signal recognition particle subunit SRP68</fullName>
    </recommendedName>
    <alternativeName>
        <fullName evidence="12">Signal recognition particle 68 kDa protein</fullName>
    </alternativeName>
</protein>
<keyword evidence="8" id="KW-0733">Signal recognition particle</keyword>
<evidence type="ECO:0000256" key="1">
    <source>
        <dbReference type="ARBA" id="ARBA00004240"/>
    </source>
</evidence>